<feature type="compositionally biased region" description="Polar residues" evidence="1">
    <location>
        <begin position="139"/>
        <end position="150"/>
    </location>
</feature>
<feature type="compositionally biased region" description="Basic residues" evidence="1">
    <location>
        <begin position="119"/>
        <end position="132"/>
    </location>
</feature>
<accession>A0AAJ0LV25</accession>
<evidence type="ECO:0000256" key="1">
    <source>
        <dbReference type="SAM" id="MobiDB-lite"/>
    </source>
</evidence>
<dbReference type="EMBL" id="JAWDJX010000005">
    <property type="protein sequence ID" value="KAK3056633.1"/>
    <property type="molecule type" value="Genomic_DNA"/>
</dbReference>
<proteinExistence type="predicted"/>
<organism evidence="2 3">
    <name type="scientific">Extremus antarcticus</name>
    <dbReference type="NCBI Taxonomy" id="702011"/>
    <lineage>
        <taxon>Eukaryota</taxon>
        <taxon>Fungi</taxon>
        <taxon>Dikarya</taxon>
        <taxon>Ascomycota</taxon>
        <taxon>Pezizomycotina</taxon>
        <taxon>Dothideomycetes</taxon>
        <taxon>Dothideomycetidae</taxon>
        <taxon>Mycosphaerellales</taxon>
        <taxon>Extremaceae</taxon>
        <taxon>Extremus</taxon>
    </lineage>
</organism>
<keyword evidence="3" id="KW-1185">Reference proteome</keyword>
<feature type="compositionally biased region" description="Pro residues" evidence="1">
    <location>
        <begin position="248"/>
        <end position="261"/>
    </location>
</feature>
<evidence type="ECO:0000313" key="3">
    <source>
        <dbReference type="Proteomes" id="UP001271007"/>
    </source>
</evidence>
<feature type="region of interest" description="Disordered" evidence="1">
    <location>
        <begin position="78"/>
        <end position="267"/>
    </location>
</feature>
<feature type="region of interest" description="Disordered" evidence="1">
    <location>
        <begin position="532"/>
        <end position="552"/>
    </location>
</feature>
<comment type="caution">
    <text evidence="2">The sequence shown here is derived from an EMBL/GenBank/DDBJ whole genome shotgun (WGS) entry which is preliminary data.</text>
</comment>
<feature type="region of interest" description="Disordered" evidence="1">
    <location>
        <begin position="1"/>
        <end position="50"/>
    </location>
</feature>
<evidence type="ECO:0000313" key="2">
    <source>
        <dbReference type="EMBL" id="KAK3056633.1"/>
    </source>
</evidence>
<reference evidence="2" key="1">
    <citation type="submission" date="2023-04" db="EMBL/GenBank/DDBJ databases">
        <title>Black Yeasts Isolated from many extreme environments.</title>
        <authorList>
            <person name="Coleine C."/>
            <person name="Stajich J.E."/>
            <person name="Selbmann L."/>
        </authorList>
    </citation>
    <scope>NUCLEOTIDE SEQUENCE</scope>
    <source>
        <strain evidence="2">CCFEE 5312</strain>
    </source>
</reference>
<dbReference type="Proteomes" id="UP001271007">
    <property type="component" value="Unassembled WGS sequence"/>
</dbReference>
<sequence>MANKENQSPLSSRPAFSRLSPNNKPALSRQRDHSACRAVDTPLKVRKTRENLRQSVYADIPPPCIHGHDCVDHPATAVSSSKTLISDHHQPPAQQSPVQHAGYRAAEPVPLATPSSSSRMHRQKSVSRRMLSRVKQGIGNRSKSSHSVRPTESDSSLVRRLSGRRRPSRDIDTRAHSFEVARASVDSIIDETPEPGSFMPSTIQRSFTSSTVSTTEALGDRSTSNTPDLPRHRDHLTNAALSPIRSCSPPPPQTPRPPPKSELPALPKSTSVSLQVPCIELYVALSSCAVDLHSKHDIWVAVEATVRPMSTTIETNAVAPDISHAEAGSVSTLRLCFKPMGGCSIREVLGQKTYRDLKMGQQCSLFLKVHVPRVRIRDSSINPDQESLMADLESMIGTLKMEVLHVEARYRHTLLPSDNVVTVRHICKIKRPKTESRWSIVGITNDTDSSSDVHGLLAQYLAATYSATDALEMLQKHIDHNAGEQPMVRHIRESLVGRLQAHDQHRSESVNPSVVVTDSDLNIAACALPLPDPYPTAPSTPAAEDDDAPPGLSITTPKLCPAKQASSVHLPSCAPPMLSTAKTTACLTDMTHSISYAAPTEAEDGLEHSDSARQLWRHIRRTSLSTKQLEELTTRRLTGQLEPRDETVDELRRKALANKRSVGAETLRSWKWDESLAHDYKTPESPWM</sequence>
<gene>
    <name evidence="2" type="ORF">LTR09_002426</name>
</gene>
<dbReference type="AlphaFoldDB" id="A0AAJ0LV25"/>
<name>A0AAJ0LV25_9PEZI</name>
<protein>
    <submittedName>
        <fullName evidence="2">Uncharacterized protein</fullName>
    </submittedName>
</protein>
<feature type="compositionally biased region" description="Basic and acidic residues" evidence="1">
    <location>
        <begin position="168"/>
        <end position="179"/>
    </location>
</feature>
<feature type="compositionally biased region" description="Polar residues" evidence="1">
    <location>
        <begin position="199"/>
        <end position="227"/>
    </location>
</feature>
<feature type="compositionally biased region" description="Polar residues" evidence="1">
    <location>
        <begin position="1"/>
        <end position="11"/>
    </location>
</feature>